<feature type="transmembrane region" description="Helical" evidence="16">
    <location>
        <begin position="1238"/>
        <end position="1258"/>
    </location>
</feature>
<evidence type="ECO:0000313" key="21">
    <source>
        <dbReference type="Proteomes" id="UP000717515"/>
    </source>
</evidence>
<evidence type="ECO:0000256" key="7">
    <source>
        <dbReference type="ARBA" id="ARBA00022801"/>
    </source>
</evidence>
<evidence type="ECO:0000256" key="12">
    <source>
        <dbReference type="ARBA" id="ARBA00023136"/>
    </source>
</evidence>
<keyword evidence="9 14" id="KW-0862">Zinc</keyword>
<feature type="transmembrane region" description="Helical" evidence="16">
    <location>
        <begin position="1379"/>
        <end position="1401"/>
    </location>
</feature>
<evidence type="ECO:0000313" key="20">
    <source>
        <dbReference type="EMBL" id="KAG9322121.1"/>
    </source>
</evidence>
<dbReference type="FunFam" id="3.40.630.10:FF:000008">
    <property type="entry name" value="Endoplasmic reticulum metallopeptidase 1"/>
    <property type="match status" value="1"/>
</dbReference>
<protein>
    <recommendedName>
        <fullName evidence="14">Peptide hydrolase</fullName>
        <ecNumber evidence="14">3.4.-.-</ecNumber>
    </recommendedName>
</protein>
<reference evidence="20" key="1">
    <citation type="submission" date="2021-07" db="EMBL/GenBank/DDBJ databases">
        <title>Draft genome of Mortierella alpina, strain LL118, isolated from an aspen leaf litter sample.</title>
        <authorList>
            <person name="Yang S."/>
            <person name="Vinatzer B.A."/>
        </authorList>
    </citation>
    <scope>NUCLEOTIDE SEQUENCE</scope>
    <source>
        <strain evidence="20">LL118</strain>
    </source>
</reference>
<feature type="transmembrane region" description="Helical" evidence="16">
    <location>
        <begin position="475"/>
        <end position="495"/>
    </location>
</feature>
<comment type="subcellular location">
    <subcellularLocation>
        <location evidence="2">Endoplasmic reticulum membrane</location>
        <topology evidence="2">Multi-pass membrane protein</topology>
    </subcellularLocation>
</comment>
<feature type="region of interest" description="Disordered" evidence="15">
    <location>
        <begin position="536"/>
        <end position="555"/>
    </location>
</feature>
<keyword evidence="10 16" id="KW-1133">Transmembrane helix</keyword>
<evidence type="ECO:0000256" key="9">
    <source>
        <dbReference type="ARBA" id="ARBA00022833"/>
    </source>
</evidence>
<evidence type="ECO:0000256" key="14">
    <source>
        <dbReference type="RuleBase" id="RU361240"/>
    </source>
</evidence>
<dbReference type="Proteomes" id="UP000717515">
    <property type="component" value="Unassembled WGS sequence"/>
</dbReference>
<feature type="domain" description="Peptidase M28" evidence="18">
    <location>
        <begin position="915"/>
        <end position="1106"/>
    </location>
</feature>
<dbReference type="CDD" id="cd03875">
    <property type="entry name" value="M28_Fxna_like"/>
    <property type="match status" value="1"/>
</dbReference>
<keyword evidence="4 14" id="KW-0645">Protease</keyword>
<organism evidence="20 21">
    <name type="scientific">Mortierella alpina</name>
    <name type="common">Oleaginous fungus</name>
    <name type="synonym">Mortierella renispora</name>
    <dbReference type="NCBI Taxonomy" id="64518"/>
    <lineage>
        <taxon>Eukaryota</taxon>
        <taxon>Fungi</taxon>
        <taxon>Fungi incertae sedis</taxon>
        <taxon>Mucoromycota</taxon>
        <taxon>Mortierellomycotina</taxon>
        <taxon>Mortierellomycetes</taxon>
        <taxon>Mortierellales</taxon>
        <taxon>Mortierellaceae</taxon>
        <taxon>Mortierella</taxon>
    </lineage>
</organism>
<feature type="transmembrane region" description="Helical" evidence="16">
    <location>
        <begin position="1171"/>
        <end position="1192"/>
    </location>
</feature>
<feature type="region of interest" description="Disordered" evidence="15">
    <location>
        <begin position="729"/>
        <end position="751"/>
    </location>
</feature>
<keyword evidence="11" id="KW-0482">Metalloprotease</keyword>
<dbReference type="Pfam" id="PF22249">
    <property type="entry name" value="ERMP1-TM"/>
    <property type="match status" value="1"/>
</dbReference>
<evidence type="ECO:0000256" key="6">
    <source>
        <dbReference type="ARBA" id="ARBA00022723"/>
    </source>
</evidence>
<feature type="transmembrane region" description="Helical" evidence="16">
    <location>
        <begin position="1347"/>
        <end position="1367"/>
    </location>
</feature>
<feature type="transmembrane region" description="Helical" evidence="16">
    <location>
        <begin position="771"/>
        <end position="793"/>
    </location>
</feature>
<feature type="transmembrane region" description="Helical" evidence="16">
    <location>
        <begin position="384"/>
        <end position="407"/>
    </location>
</feature>
<evidence type="ECO:0000256" key="5">
    <source>
        <dbReference type="ARBA" id="ARBA00022692"/>
    </source>
</evidence>
<comment type="cofactor">
    <cofactor evidence="1">
        <name>Zn(2+)</name>
        <dbReference type="ChEBI" id="CHEBI:29105"/>
    </cofactor>
</comment>
<evidence type="ECO:0000256" key="8">
    <source>
        <dbReference type="ARBA" id="ARBA00022824"/>
    </source>
</evidence>
<sequence>MASAVAATSVPPPRQQHAFYTSKALASPSTPPDPRPHTELIPTADALFEALAHQHPAAEPSSSQGSLAGPLTVQVEQLPTPRTSFSSGASSPPENLSPSNSHQHLHQSSHPHASASSSLASTLTPTLPSTLASSSPQHHGATVLSSPAAKSPLSVSHLYQPQSHPALRSTSPALGPSLYGVSSTAASSANPSLVPGASVTATTFNSQYNGTGVYNLGGAGGGSSTLGGRLPAQAQQYHGQQLYQQQQQLQQESLHYDDEKELQKKNARSALNGVAAFLPPVLNQGLSKVVLSAQELVQSTSNVKFSLPSSRPTTDSFYTPSPSAFSGPGGATARQVDPSSLRGMVLKMYKASKLPLLCLLWYLSSAVTNNIGKQIMNQFRYPVTLTFIQFVFVSLLCFLLGVGGPGFSMTTIRKPTMGILQMTAPLVGFQVVGHVFSSVAISRVPLSVVHTIKALSPLFTVVFYRIILGTTYSRAVYISLVPLTAGVMLACRLSLEFNNLVGLVCALASTLVFVTQNVFTKRILFSTKAKKQQLGGLGNKEATREDDQAEETGSSNAQKLDKINILFYSSTMAALCMVPIWLYAEGLGLMFPDESGVYHHATGGHSTGFWAASWLLFLNGVSHFFQNIFAFSVLALTSPVTYSIASLIKRIIVIVASIVYFHQTLGTTQWMGVCMTFWGLWLYNSAKNAAKVNPAGGILANTKVGRRMSRNFGRGLLDSDVLEMANPTALKQRHPKAPSSDHPSQDYSAVDNKHDLASPKKVHSAFSPRKTVLSAWGIFLAFMALLVLITYQIHYTLPTPVRESTNPVTGQAQFSEENVRVIVRHLSEDIGYRVVGTEQELETKQYLIKELTQLKDEAHIAGLRRPATDDALPNFDMWVQVGDGSHRFDFMSKGKSSFAFWQTRIVMKMYTNMTNIVVRLSCGPECDQNSVLLNAHYDTTLGSPGAADDALGVGVMMEMIRVLSLRPAPKKNSIVFLFNGGEESLQDASHAFITSHELKDNIRAVVNLEACGTSGPEILFQANSRAMIDAYGTVPYPHGTVLANDLFATGLILSDTDFRQFVDHGNLTGLDMAVYKNSYLYHTHLDLDEFMEAGLPQHMGENTLALATFLTEQADLVDLESTSSVVFFDVFGQFFVSYSWSTALRIHLVVGGLALLSMVSSASRPTLRATVSIFLSFVAALVLPNVSVIFLQSLGKPMQWFTHEWWSCLLFGPVAFAGMFLVQYLFHDKKASTGANELSTFSGVQVFYTICLGLASYIGFASSYVFALYSLSCTVALFFNHHHQRRVAAASENAAKEGLLKVSSVDFTTYFIGALMPTAYFSFVCFSLLDIFIPLTGRIGVDAPVDSIVAVLTGFICFVFCPPILAFTHRFGRTVLKKLIVLLLVVHLATLLISAIFIAPYDELHPKRVFVQHLRNMTSGESVLYVAHADAGPIHSYVTQVESLFDTQATFKSGSDHPGDWNSIYPFSQFLDSYVLDTTPYIKAQTKNHTIAHTLQPLTDFVQEAPRLVAEKVSYDPQTGLRKLTVLCTHPHYIWTVASFDTELVSWSLSSSSEPFAHRSHYVIRHVGGYVSDGWRLDLEYRASGPEDRLTIELTAMETEGFGKDEERELIGSGDIGVMRKILKTRPEWVTLTYFGTTVSHFML</sequence>
<dbReference type="Pfam" id="PF03151">
    <property type="entry name" value="TPT"/>
    <property type="match status" value="2"/>
</dbReference>
<keyword evidence="7 14" id="KW-0378">Hydrolase</keyword>
<feature type="transmembrane region" description="Helical" evidence="16">
    <location>
        <begin position="667"/>
        <end position="683"/>
    </location>
</feature>
<feature type="compositionally biased region" description="Low complexity" evidence="15">
    <location>
        <begin position="90"/>
        <end position="102"/>
    </location>
</feature>
<dbReference type="InterPro" id="IPR053974">
    <property type="entry name" value="ERMP1_1-A_TM"/>
</dbReference>
<dbReference type="PANTHER" id="PTHR12147">
    <property type="entry name" value="METALLOPEPTIDASE M28 FAMILY MEMBER"/>
    <property type="match status" value="1"/>
</dbReference>
<keyword evidence="12 16" id="KW-0472">Membrane</keyword>
<dbReference type="InterPro" id="IPR004853">
    <property type="entry name" value="Sugar_P_trans_dom"/>
</dbReference>
<evidence type="ECO:0000256" key="1">
    <source>
        <dbReference type="ARBA" id="ARBA00001947"/>
    </source>
</evidence>
<dbReference type="PANTHER" id="PTHR12147:SF22">
    <property type="entry name" value="ENDOPLASMIC RETICULUM METALLOPEPTIDASE 1"/>
    <property type="match status" value="1"/>
</dbReference>
<keyword evidence="13" id="KW-0325">Glycoprotein</keyword>
<accession>A0A9P8A460</accession>
<feature type="domain" description="Sugar phosphate transporter" evidence="17">
    <location>
        <begin position="353"/>
        <end position="529"/>
    </location>
</feature>
<evidence type="ECO:0000256" key="11">
    <source>
        <dbReference type="ARBA" id="ARBA00023049"/>
    </source>
</evidence>
<proteinExistence type="inferred from homology"/>
<evidence type="ECO:0000256" key="13">
    <source>
        <dbReference type="ARBA" id="ARBA00023180"/>
    </source>
</evidence>
<feature type="domain" description="Sugar phosphate transporter" evidence="17">
    <location>
        <begin position="558"/>
        <end position="684"/>
    </location>
</feature>
<dbReference type="GO" id="GO:0008235">
    <property type="term" value="F:metalloexopeptidase activity"/>
    <property type="evidence" value="ECO:0007669"/>
    <property type="project" value="InterPro"/>
</dbReference>
<dbReference type="EC" id="3.4.-.-" evidence="14"/>
<dbReference type="GO" id="GO:0006508">
    <property type="term" value="P:proteolysis"/>
    <property type="evidence" value="ECO:0007669"/>
    <property type="project" value="UniProtKB-KW"/>
</dbReference>
<dbReference type="SUPFAM" id="SSF103481">
    <property type="entry name" value="Multidrug resistance efflux transporter EmrE"/>
    <property type="match status" value="2"/>
</dbReference>
<evidence type="ECO:0000256" key="10">
    <source>
        <dbReference type="ARBA" id="ARBA00022989"/>
    </source>
</evidence>
<name>A0A9P8A460_MORAP</name>
<evidence type="ECO:0000256" key="15">
    <source>
        <dbReference type="SAM" id="MobiDB-lite"/>
    </source>
</evidence>
<keyword evidence="6 14" id="KW-0479">Metal-binding</keyword>
<evidence type="ECO:0000259" key="18">
    <source>
        <dbReference type="Pfam" id="PF04389"/>
    </source>
</evidence>
<evidence type="ECO:0000256" key="2">
    <source>
        <dbReference type="ARBA" id="ARBA00004477"/>
    </source>
</evidence>
<feature type="transmembrane region" description="Helical" evidence="16">
    <location>
        <begin position="1310"/>
        <end position="1335"/>
    </location>
</feature>
<evidence type="ECO:0000256" key="3">
    <source>
        <dbReference type="ARBA" id="ARBA00010918"/>
    </source>
</evidence>
<dbReference type="EMBL" id="JAIFTL010000165">
    <property type="protein sequence ID" value="KAG9322121.1"/>
    <property type="molecule type" value="Genomic_DNA"/>
</dbReference>
<dbReference type="Pfam" id="PF04389">
    <property type="entry name" value="Peptidase_M28"/>
    <property type="match status" value="1"/>
</dbReference>
<feature type="compositionally biased region" description="Low complexity" evidence="15">
    <location>
        <begin position="110"/>
        <end position="136"/>
    </location>
</feature>
<feature type="domain" description="Endoplasmic reticulum metallopeptidase 1/1-A TM" evidence="19">
    <location>
        <begin position="1169"/>
        <end position="1393"/>
    </location>
</feature>
<dbReference type="InterPro" id="IPR048024">
    <property type="entry name" value="Fxna-like_M28_dom"/>
</dbReference>
<dbReference type="SUPFAM" id="SSF53187">
    <property type="entry name" value="Zn-dependent exopeptidases"/>
    <property type="match status" value="1"/>
</dbReference>
<feature type="transmembrane region" description="Helical" evidence="16">
    <location>
        <begin position="1204"/>
        <end position="1226"/>
    </location>
</feature>
<feature type="region of interest" description="Disordered" evidence="15">
    <location>
        <begin position="81"/>
        <end position="148"/>
    </location>
</feature>
<evidence type="ECO:0000259" key="19">
    <source>
        <dbReference type="Pfam" id="PF22249"/>
    </source>
</evidence>
<evidence type="ECO:0000259" key="17">
    <source>
        <dbReference type="Pfam" id="PF03151"/>
    </source>
</evidence>
<keyword evidence="8" id="KW-0256">Endoplasmic reticulum</keyword>
<comment type="caution">
    <text evidence="20">The sequence shown here is derived from an EMBL/GenBank/DDBJ whole genome shotgun (WGS) entry which is preliminary data.</text>
</comment>
<keyword evidence="5 16" id="KW-0812">Transmembrane</keyword>
<evidence type="ECO:0000256" key="4">
    <source>
        <dbReference type="ARBA" id="ARBA00022670"/>
    </source>
</evidence>
<comment type="similarity">
    <text evidence="3 14">Belongs to the peptidase M28 family.</text>
</comment>
<feature type="region of interest" description="Disordered" evidence="15">
    <location>
        <begin position="1"/>
        <end position="67"/>
    </location>
</feature>
<dbReference type="InterPro" id="IPR045175">
    <property type="entry name" value="M28_fam"/>
</dbReference>
<gene>
    <name evidence="20" type="ORF">KVV02_001013</name>
</gene>
<dbReference type="Gene3D" id="3.40.630.10">
    <property type="entry name" value="Zn peptidases"/>
    <property type="match status" value="1"/>
</dbReference>
<dbReference type="InterPro" id="IPR007484">
    <property type="entry name" value="Peptidase_M28"/>
</dbReference>
<feature type="transmembrane region" description="Helical" evidence="16">
    <location>
        <begin position="565"/>
        <end position="584"/>
    </location>
</feature>
<dbReference type="InterPro" id="IPR037185">
    <property type="entry name" value="EmrE-like"/>
</dbReference>
<feature type="transmembrane region" description="Helical" evidence="16">
    <location>
        <begin position="501"/>
        <end position="520"/>
    </location>
</feature>
<evidence type="ECO:0000256" key="16">
    <source>
        <dbReference type="SAM" id="Phobius"/>
    </source>
</evidence>
<feature type="transmembrane region" description="Helical" evidence="16">
    <location>
        <begin position="447"/>
        <end position="468"/>
    </location>
</feature>
<feature type="transmembrane region" description="Helical" evidence="16">
    <location>
        <begin position="419"/>
        <end position="441"/>
    </location>
</feature>
<dbReference type="GO" id="GO:0005789">
    <property type="term" value="C:endoplasmic reticulum membrane"/>
    <property type="evidence" value="ECO:0007669"/>
    <property type="project" value="UniProtKB-SubCell"/>
</dbReference>
<dbReference type="GO" id="GO:0046872">
    <property type="term" value="F:metal ion binding"/>
    <property type="evidence" value="ECO:0007669"/>
    <property type="project" value="UniProtKB-KW"/>
</dbReference>